<feature type="domain" description="CMP/dCMP-type deaminase" evidence="6">
    <location>
        <begin position="251"/>
        <end position="385"/>
    </location>
</feature>
<feature type="region of interest" description="Disordered" evidence="5">
    <location>
        <begin position="119"/>
        <end position="148"/>
    </location>
</feature>
<dbReference type="Pfam" id="PF00383">
    <property type="entry name" value="dCMP_cyt_deam_1"/>
    <property type="match status" value="1"/>
</dbReference>
<evidence type="ECO:0000256" key="4">
    <source>
        <dbReference type="ARBA" id="ARBA00041919"/>
    </source>
</evidence>
<dbReference type="InterPro" id="IPR016193">
    <property type="entry name" value="Cytidine_deaminase-like"/>
</dbReference>
<feature type="domain" description="CMP/dCMP-type deaminase" evidence="6">
    <location>
        <begin position="1"/>
        <end position="111"/>
    </location>
</feature>
<evidence type="ECO:0000313" key="7">
    <source>
        <dbReference type="EMBL" id="TPX35514.1"/>
    </source>
</evidence>
<dbReference type="RefSeq" id="XP_031025987.1">
    <property type="nucleotide sequence ID" value="XM_031167964.1"/>
</dbReference>
<organism evidence="7 8">
    <name type="scientific">Synchytrium microbalum</name>
    <dbReference type="NCBI Taxonomy" id="1806994"/>
    <lineage>
        <taxon>Eukaryota</taxon>
        <taxon>Fungi</taxon>
        <taxon>Fungi incertae sedis</taxon>
        <taxon>Chytridiomycota</taxon>
        <taxon>Chytridiomycota incertae sedis</taxon>
        <taxon>Chytridiomycetes</taxon>
        <taxon>Synchytriales</taxon>
        <taxon>Synchytriaceae</taxon>
        <taxon>Synchytrium</taxon>
    </lineage>
</organism>
<dbReference type="GeneID" id="42003261"/>
<dbReference type="Proteomes" id="UP000319731">
    <property type="component" value="Unassembled WGS sequence"/>
</dbReference>
<dbReference type="InterPro" id="IPR015517">
    <property type="entry name" value="dCMP_deaminase-rel"/>
</dbReference>
<keyword evidence="2" id="KW-0378">Hydrolase</keyword>
<reference evidence="7 8" key="1">
    <citation type="journal article" date="2019" name="Sci. Rep.">
        <title>Comparative genomics of chytrid fungi reveal insights into the obligate biotrophic and pathogenic lifestyle of Synchytrium endobioticum.</title>
        <authorList>
            <person name="van de Vossenberg B.T.L.H."/>
            <person name="Warris S."/>
            <person name="Nguyen H.D.T."/>
            <person name="van Gent-Pelzer M.P.E."/>
            <person name="Joly D.L."/>
            <person name="van de Geest H.C."/>
            <person name="Bonants P.J.M."/>
            <person name="Smith D.S."/>
            <person name="Levesque C.A."/>
            <person name="van der Lee T.A.J."/>
        </authorList>
    </citation>
    <scope>NUCLEOTIDE SEQUENCE [LARGE SCALE GENOMIC DNA]</scope>
    <source>
        <strain evidence="7 8">JEL517</strain>
    </source>
</reference>
<evidence type="ECO:0000256" key="5">
    <source>
        <dbReference type="SAM" id="MobiDB-lite"/>
    </source>
</evidence>
<keyword evidence="1" id="KW-0677">Repeat</keyword>
<dbReference type="PANTHER" id="PTHR11086:SF14">
    <property type="entry name" value="CYTIDINE AND DCMP DEAMINASE DOMAIN-CONTAINING PROTEIN 1"/>
    <property type="match status" value="1"/>
</dbReference>
<dbReference type="PROSITE" id="PS51747">
    <property type="entry name" value="CYT_DCMP_DEAMINASES_2"/>
    <property type="match status" value="2"/>
</dbReference>
<dbReference type="STRING" id="1806994.A0A507CC47"/>
<sequence length="400" mass="43906">MERYPTSTDVVYPASLPTGSILVDPAAERIFSMEVSGNAHSIVRALLNAESARGCDLYVSRFPCSLCVKMAVQAGVRKIHYFPSEDWELGNLENDADMTASPLRLSLLPSSAIPWQHLSSSPPAFHSPPKGNENLTSTPPRPETKREKNIKAVQRLISNNPIGLSMYVPYWVGDHATESDSGGMELDEGQTLAWALDDSIASSPAIYPNYGPIKTRFNYTATVLQALQDRYQVPCRKVVGGVDAGVVDASELWKHAMVLAHIASKRTDDPKVGVGAVIISPSGKYVAVGWNGFPRKSAILDYPTGGSDDLLETDDLKYSYSLHAEQNCLLNNRARGLSLEKSVIVTTKMPCDECSPIIRDCGIKTVITNPQRTKRPDDTRGLRYDKINGLMDEIYTFDVK</sequence>
<proteinExistence type="predicted"/>
<dbReference type="GO" id="GO:0004132">
    <property type="term" value="F:dCMP deaminase activity"/>
    <property type="evidence" value="ECO:0007669"/>
    <property type="project" value="TreeGrafter"/>
</dbReference>
<dbReference type="PANTHER" id="PTHR11086">
    <property type="entry name" value="DEOXYCYTIDYLATE DEAMINASE-RELATED"/>
    <property type="match status" value="1"/>
</dbReference>
<dbReference type="GO" id="GO:0005737">
    <property type="term" value="C:cytoplasm"/>
    <property type="evidence" value="ECO:0007669"/>
    <property type="project" value="TreeGrafter"/>
</dbReference>
<dbReference type="AlphaFoldDB" id="A0A507CC47"/>
<dbReference type="OrthoDB" id="6710946at2759"/>
<evidence type="ECO:0000256" key="1">
    <source>
        <dbReference type="ARBA" id="ARBA00022737"/>
    </source>
</evidence>
<comment type="caution">
    <text evidence="7">The sequence shown here is derived from an EMBL/GenBank/DDBJ whole genome shotgun (WGS) entry which is preliminary data.</text>
</comment>
<evidence type="ECO:0000259" key="6">
    <source>
        <dbReference type="PROSITE" id="PS51747"/>
    </source>
</evidence>
<keyword evidence="8" id="KW-1185">Reference proteome</keyword>
<protein>
    <recommendedName>
        <fullName evidence="3">Cytidine and dCMP deaminase domain-containing protein 1</fullName>
    </recommendedName>
    <alternativeName>
        <fullName evidence="4">Cytidine deaminase</fullName>
    </alternativeName>
</protein>
<dbReference type="EMBL" id="QEAO01000008">
    <property type="protein sequence ID" value="TPX35514.1"/>
    <property type="molecule type" value="Genomic_DNA"/>
</dbReference>
<dbReference type="GO" id="GO:0006139">
    <property type="term" value="P:nucleobase-containing compound metabolic process"/>
    <property type="evidence" value="ECO:0007669"/>
    <property type="project" value="UniProtKB-ARBA"/>
</dbReference>
<gene>
    <name evidence="7" type="ORF">SmJEL517_g02036</name>
</gene>
<name>A0A507CC47_9FUNG</name>
<evidence type="ECO:0000313" key="8">
    <source>
        <dbReference type="Proteomes" id="UP000319731"/>
    </source>
</evidence>
<evidence type="ECO:0000256" key="3">
    <source>
        <dbReference type="ARBA" id="ARBA00040574"/>
    </source>
</evidence>
<dbReference type="InterPro" id="IPR002125">
    <property type="entry name" value="CMP_dCMP_dom"/>
</dbReference>
<evidence type="ECO:0000256" key="2">
    <source>
        <dbReference type="ARBA" id="ARBA00022801"/>
    </source>
</evidence>
<dbReference type="Gene3D" id="3.40.140.10">
    <property type="entry name" value="Cytidine Deaminase, domain 2"/>
    <property type="match status" value="2"/>
</dbReference>
<accession>A0A507CC47</accession>
<dbReference type="SUPFAM" id="SSF53927">
    <property type="entry name" value="Cytidine deaminase-like"/>
    <property type="match status" value="2"/>
</dbReference>